<dbReference type="Pfam" id="PF23562">
    <property type="entry name" value="AMP-binding_C_3"/>
    <property type="match status" value="1"/>
</dbReference>
<dbReference type="OrthoDB" id="429813at2759"/>
<dbReference type="Proteomes" id="UP000800036">
    <property type="component" value="Unassembled WGS sequence"/>
</dbReference>
<keyword evidence="2" id="KW-0597">Phosphoprotein</keyword>
<dbReference type="Pfam" id="PF00550">
    <property type="entry name" value="PP-binding"/>
    <property type="match status" value="1"/>
</dbReference>
<feature type="non-terminal residue" evidence="4">
    <location>
        <position position="1"/>
    </location>
</feature>
<name>A0A6A5UZP5_9PLEO</name>
<dbReference type="InterPro" id="IPR051414">
    <property type="entry name" value="Adenylate-forming_Reductase"/>
</dbReference>
<evidence type="ECO:0000259" key="3">
    <source>
        <dbReference type="PROSITE" id="PS50075"/>
    </source>
</evidence>
<evidence type="ECO:0000313" key="5">
    <source>
        <dbReference type="Proteomes" id="UP000800036"/>
    </source>
</evidence>
<evidence type="ECO:0000256" key="1">
    <source>
        <dbReference type="ARBA" id="ARBA00022450"/>
    </source>
</evidence>
<keyword evidence="5" id="KW-1185">Reference proteome</keyword>
<dbReference type="PANTHER" id="PTHR43439:SF2">
    <property type="entry name" value="ENZYME, PUTATIVE (JCVI)-RELATED"/>
    <property type="match status" value="1"/>
</dbReference>
<gene>
    <name evidence="4" type="ORF">BU23DRAFT_477399</name>
</gene>
<dbReference type="Gene3D" id="1.10.1200.10">
    <property type="entry name" value="ACP-like"/>
    <property type="match status" value="1"/>
</dbReference>
<dbReference type="InterPro" id="IPR006162">
    <property type="entry name" value="Ppantetheine_attach_site"/>
</dbReference>
<accession>A0A6A5UZP5</accession>
<dbReference type="PROSITE" id="PS50075">
    <property type="entry name" value="CARRIER"/>
    <property type="match status" value="1"/>
</dbReference>
<dbReference type="AlphaFoldDB" id="A0A6A5UZP5"/>
<dbReference type="InterPro" id="IPR036736">
    <property type="entry name" value="ACP-like_sf"/>
</dbReference>
<dbReference type="InterPro" id="IPR009081">
    <property type="entry name" value="PP-bd_ACP"/>
</dbReference>
<keyword evidence="1" id="KW-0596">Phosphopantetheine</keyword>
<sequence length="280" mass="31412">LDKYRTKDIFVKYPSIPNCWSWKARADDIIVFLNGENTNPVSMEHHIVVNNENVTGALVFGMQRFQAGLLVEVSPKLGRLGEVDSAFFIDTIWPIVEEASKVTPAHARIEKSMVLLMSPDKPMIRSGKGTIQRQDTVELYAAEIEHLYVKAETVYSGAEIASVNIKDADAVSKFVVRTISRIEPSLLNKSEDSFFALGLDSLIAVRLIRALRHRLGRPDFELSDNYNNPTADLLTDYFVKYTTGDIKEDVTGETNELRTLLKEYEPVIAQIPKQPGLPVS</sequence>
<dbReference type="PROSITE" id="PS00012">
    <property type="entry name" value="PHOSPHOPANTETHEINE"/>
    <property type="match status" value="1"/>
</dbReference>
<dbReference type="PANTHER" id="PTHR43439">
    <property type="entry name" value="PHENYLACETATE-COENZYME A LIGASE"/>
    <property type="match status" value="1"/>
</dbReference>
<protein>
    <recommendedName>
        <fullName evidence="3">Carrier domain-containing protein</fullName>
    </recommendedName>
</protein>
<organism evidence="4 5">
    <name type="scientific">Bimuria novae-zelandiae CBS 107.79</name>
    <dbReference type="NCBI Taxonomy" id="1447943"/>
    <lineage>
        <taxon>Eukaryota</taxon>
        <taxon>Fungi</taxon>
        <taxon>Dikarya</taxon>
        <taxon>Ascomycota</taxon>
        <taxon>Pezizomycotina</taxon>
        <taxon>Dothideomycetes</taxon>
        <taxon>Pleosporomycetidae</taxon>
        <taxon>Pleosporales</taxon>
        <taxon>Massarineae</taxon>
        <taxon>Didymosphaeriaceae</taxon>
        <taxon>Bimuria</taxon>
    </lineage>
</organism>
<dbReference type="SUPFAM" id="SSF47336">
    <property type="entry name" value="ACP-like"/>
    <property type="match status" value="1"/>
</dbReference>
<feature type="domain" description="Carrier" evidence="3">
    <location>
        <begin position="166"/>
        <end position="242"/>
    </location>
</feature>
<dbReference type="EMBL" id="ML976711">
    <property type="protein sequence ID" value="KAF1969292.1"/>
    <property type="molecule type" value="Genomic_DNA"/>
</dbReference>
<proteinExistence type="predicted"/>
<evidence type="ECO:0000256" key="2">
    <source>
        <dbReference type="ARBA" id="ARBA00022553"/>
    </source>
</evidence>
<evidence type="ECO:0000313" key="4">
    <source>
        <dbReference type="EMBL" id="KAF1969292.1"/>
    </source>
</evidence>
<reference evidence="4" key="1">
    <citation type="journal article" date="2020" name="Stud. Mycol.">
        <title>101 Dothideomycetes genomes: a test case for predicting lifestyles and emergence of pathogens.</title>
        <authorList>
            <person name="Haridas S."/>
            <person name="Albert R."/>
            <person name="Binder M."/>
            <person name="Bloem J."/>
            <person name="Labutti K."/>
            <person name="Salamov A."/>
            <person name="Andreopoulos B."/>
            <person name="Baker S."/>
            <person name="Barry K."/>
            <person name="Bills G."/>
            <person name="Bluhm B."/>
            <person name="Cannon C."/>
            <person name="Castanera R."/>
            <person name="Culley D."/>
            <person name="Daum C."/>
            <person name="Ezra D."/>
            <person name="Gonzalez J."/>
            <person name="Henrissat B."/>
            <person name="Kuo A."/>
            <person name="Liang C."/>
            <person name="Lipzen A."/>
            <person name="Lutzoni F."/>
            <person name="Magnuson J."/>
            <person name="Mondo S."/>
            <person name="Nolan M."/>
            <person name="Ohm R."/>
            <person name="Pangilinan J."/>
            <person name="Park H.-J."/>
            <person name="Ramirez L."/>
            <person name="Alfaro M."/>
            <person name="Sun H."/>
            <person name="Tritt A."/>
            <person name="Yoshinaga Y."/>
            <person name="Zwiers L.-H."/>
            <person name="Turgeon B."/>
            <person name="Goodwin S."/>
            <person name="Spatafora J."/>
            <person name="Crous P."/>
            <person name="Grigoriev I."/>
        </authorList>
    </citation>
    <scope>NUCLEOTIDE SEQUENCE</scope>
    <source>
        <strain evidence="4">CBS 107.79</strain>
    </source>
</reference>